<sequence length="205" mass="23296">MKKKRRPWAHQVDAMNYCRQEKHPALFMDMRLGKNLVTIRRIKMYKPLDADQGLRVLIVPPGSAIESWEEDLDLEGETDVSLIMASTRKKRKQLLMDGHKWNIINKEGFLAVPEIGGREHCELCGGSGKNPETKKSCGRCHGLGSIGMGELPVNWDAAVLDESTSIKNPKAKITKFFLRTFRDCPHRWILAGMPNPEGPLEFWSQ</sequence>
<dbReference type="InterPro" id="IPR036410">
    <property type="entry name" value="HSP_DnaJ_Cys-rich_dom_sf"/>
</dbReference>
<accession>X0UYB3</accession>
<organism evidence="1">
    <name type="scientific">marine sediment metagenome</name>
    <dbReference type="NCBI Taxonomy" id="412755"/>
    <lineage>
        <taxon>unclassified sequences</taxon>
        <taxon>metagenomes</taxon>
        <taxon>ecological metagenomes</taxon>
    </lineage>
</organism>
<dbReference type="SUPFAM" id="SSF57938">
    <property type="entry name" value="DnaJ/Hsp40 cysteine-rich domain"/>
    <property type="match status" value="1"/>
</dbReference>
<feature type="non-terminal residue" evidence="1">
    <location>
        <position position="205"/>
    </location>
</feature>
<reference evidence="1" key="1">
    <citation type="journal article" date="2014" name="Front. Microbiol.">
        <title>High frequency of phylogenetically diverse reductive dehalogenase-homologous genes in deep subseafloor sedimentary metagenomes.</title>
        <authorList>
            <person name="Kawai M."/>
            <person name="Futagami T."/>
            <person name="Toyoda A."/>
            <person name="Takaki Y."/>
            <person name="Nishi S."/>
            <person name="Hori S."/>
            <person name="Arai W."/>
            <person name="Tsubouchi T."/>
            <person name="Morono Y."/>
            <person name="Uchiyama I."/>
            <person name="Ito T."/>
            <person name="Fujiyama A."/>
            <person name="Inagaki F."/>
            <person name="Takami H."/>
        </authorList>
    </citation>
    <scope>NUCLEOTIDE SEQUENCE</scope>
    <source>
        <strain evidence="1">Expedition CK06-06</strain>
    </source>
</reference>
<protein>
    <submittedName>
        <fullName evidence="1">Uncharacterized protein</fullName>
    </submittedName>
</protein>
<dbReference type="Gene3D" id="3.40.50.300">
    <property type="entry name" value="P-loop containing nucleotide triphosphate hydrolases"/>
    <property type="match status" value="1"/>
</dbReference>
<name>X0UYB3_9ZZZZ</name>
<dbReference type="AlphaFoldDB" id="X0UYB3"/>
<proteinExistence type="predicted"/>
<dbReference type="EMBL" id="BARS01019665">
    <property type="protein sequence ID" value="GAF93420.1"/>
    <property type="molecule type" value="Genomic_DNA"/>
</dbReference>
<dbReference type="InterPro" id="IPR027417">
    <property type="entry name" value="P-loop_NTPase"/>
</dbReference>
<gene>
    <name evidence="1" type="ORF">S01H1_31829</name>
</gene>
<comment type="caution">
    <text evidence="1">The sequence shown here is derived from an EMBL/GenBank/DDBJ whole genome shotgun (WGS) entry which is preliminary data.</text>
</comment>
<dbReference type="SUPFAM" id="SSF52540">
    <property type="entry name" value="P-loop containing nucleoside triphosphate hydrolases"/>
    <property type="match status" value="1"/>
</dbReference>
<evidence type="ECO:0000313" key="1">
    <source>
        <dbReference type="EMBL" id="GAF93420.1"/>
    </source>
</evidence>